<protein>
    <submittedName>
        <fullName evidence="1">Uncharacterized protein</fullName>
    </submittedName>
</protein>
<dbReference type="Proteomes" id="UP000295210">
    <property type="component" value="Unassembled WGS sequence"/>
</dbReference>
<name>A0A4R1L6B6_9BACT</name>
<dbReference type="EMBL" id="SMGK01000003">
    <property type="protein sequence ID" value="TCK72600.1"/>
    <property type="molecule type" value="Genomic_DNA"/>
</dbReference>
<accession>A0A4R1L6B6</accession>
<comment type="caution">
    <text evidence="1">The sequence shown here is derived from an EMBL/GenBank/DDBJ whole genome shotgun (WGS) entry which is preliminary data.</text>
</comment>
<reference evidence="1 2" key="1">
    <citation type="submission" date="2019-03" db="EMBL/GenBank/DDBJ databases">
        <title>Genomic Encyclopedia of Type Strains, Phase IV (KMG-IV): sequencing the most valuable type-strain genomes for metagenomic binning, comparative biology and taxonomic classification.</title>
        <authorList>
            <person name="Goeker M."/>
        </authorList>
    </citation>
    <scope>NUCLEOTIDE SEQUENCE [LARGE SCALE GENOMIC DNA]</scope>
    <source>
        <strain evidence="1 2">DSM 103428</strain>
    </source>
</reference>
<proteinExistence type="predicted"/>
<dbReference type="RefSeq" id="WP_131996131.1">
    <property type="nucleotide sequence ID" value="NZ_SMGK01000003.1"/>
</dbReference>
<dbReference type="AlphaFoldDB" id="A0A4R1L6B6"/>
<dbReference type="OrthoDB" id="99518at2"/>
<organism evidence="1 2">
    <name type="scientific">Acidipila rosea</name>
    <dbReference type="NCBI Taxonomy" id="768535"/>
    <lineage>
        <taxon>Bacteria</taxon>
        <taxon>Pseudomonadati</taxon>
        <taxon>Acidobacteriota</taxon>
        <taxon>Terriglobia</taxon>
        <taxon>Terriglobales</taxon>
        <taxon>Acidobacteriaceae</taxon>
        <taxon>Acidipila</taxon>
    </lineage>
</organism>
<evidence type="ECO:0000313" key="2">
    <source>
        <dbReference type="Proteomes" id="UP000295210"/>
    </source>
</evidence>
<sequence length="161" mass="17244">MIYDADGSVINAIYGTGASLPSGCAKSAVLTQIDKIATNGSIVHALMLVNGLCAQTVDELPTLQYKMIRGFGRILGLDWSQANEQMFASGSITEDGLAGWPLMHPIERLCTSMLSSCMPDANRLRTDDVAALNRLYPVASPAQGSPHVLMCSPSPEMLRRC</sequence>
<gene>
    <name evidence="1" type="ORF">C7378_2185</name>
</gene>
<keyword evidence="2" id="KW-1185">Reference proteome</keyword>
<evidence type="ECO:0000313" key="1">
    <source>
        <dbReference type="EMBL" id="TCK72600.1"/>
    </source>
</evidence>